<organism evidence="2 3">
    <name type="scientific">Clonostachys byssicola</name>
    <dbReference type="NCBI Taxonomy" id="160290"/>
    <lineage>
        <taxon>Eukaryota</taxon>
        <taxon>Fungi</taxon>
        <taxon>Dikarya</taxon>
        <taxon>Ascomycota</taxon>
        <taxon>Pezizomycotina</taxon>
        <taxon>Sordariomycetes</taxon>
        <taxon>Hypocreomycetidae</taxon>
        <taxon>Hypocreales</taxon>
        <taxon>Bionectriaceae</taxon>
        <taxon>Clonostachys</taxon>
    </lineage>
</organism>
<sequence>MTATDLAGKRAICSNLHIALTGGWVAVLEAFVMVVGVLVAFGCLFFNSVELSREVVTVLLKQQTDVYIDEISATNSYLDWSPNRFGSEKEQAKRLDLVNKRLTFPILA</sequence>
<dbReference type="Proteomes" id="UP000754883">
    <property type="component" value="Unassembled WGS sequence"/>
</dbReference>
<protein>
    <submittedName>
        <fullName evidence="2">Uncharacterized protein</fullName>
    </submittedName>
</protein>
<evidence type="ECO:0000256" key="1">
    <source>
        <dbReference type="SAM" id="Phobius"/>
    </source>
</evidence>
<gene>
    <name evidence="2" type="ORF">CBYS24578_00005937</name>
</gene>
<dbReference type="OrthoDB" id="10486898at2759"/>
<dbReference type="AlphaFoldDB" id="A0A9N9V136"/>
<reference evidence="2" key="1">
    <citation type="submission" date="2021-10" db="EMBL/GenBank/DDBJ databases">
        <authorList>
            <person name="Piombo E."/>
        </authorList>
    </citation>
    <scope>NUCLEOTIDE SEQUENCE</scope>
</reference>
<evidence type="ECO:0000313" key="2">
    <source>
        <dbReference type="EMBL" id="CAH0005266.1"/>
    </source>
</evidence>
<dbReference type="EMBL" id="CABFNO020001568">
    <property type="protein sequence ID" value="CAH0005266.1"/>
    <property type="molecule type" value="Genomic_DNA"/>
</dbReference>
<name>A0A9N9V136_9HYPO</name>
<keyword evidence="1" id="KW-0812">Transmembrane</keyword>
<keyword evidence="1" id="KW-0472">Membrane</keyword>
<accession>A0A9N9V136</accession>
<comment type="caution">
    <text evidence="2">The sequence shown here is derived from an EMBL/GenBank/DDBJ whole genome shotgun (WGS) entry which is preliminary data.</text>
</comment>
<feature type="transmembrane region" description="Helical" evidence="1">
    <location>
        <begin position="24"/>
        <end position="46"/>
    </location>
</feature>
<keyword evidence="3" id="KW-1185">Reference proteome</keyword>
<feature type="non-terminal residue" evidence="2">
    <location>
        <position position="1"/>
    </location>
</feature>
<evidence type="ECO:0000313" key="3">
    <source>
        <dbReference type="Proteomes" id="UP000754883"/>
    </source>
</evidence>
<keyword evidence="1" id="KW-1133">Transmembrane helix</keyword>
<proteinExistence type="predicted"/>